<evidence type="ECO:0000313" key="3">
    <source>
        <dbReference type="EMBL" id="KAI9551199.1"/>
    </source>
</evidence>
<protein>
    <submittedName>
        <fullName evidence="3">Thioredoxin and ATP-synt ab and Rho N and Rho R bind domain containing protein</fullName>
    </submittedName>
</protein>
<comment type="caution">
    <text evidence="3">The sequence shown here is derived from an EMBL/GenBank/DDBJ whole genome shotgun (WGS) entry which is preliminary data.</text>
</comment>
<dbReference type="InterPro" id="IPR011112">
    <property type="entry name" value="Rho-like_N"/>
</dbReference>
<dbReference type="GO" id="GO:0006353">
    <property type="term" value="P:DNA-templated transcription termination"/>
    <property type="evidence" value="ECO:0007669"/>
    <property type="project" value="InterPro"/>
</dbReference>
<dbReference type="Proteomes" id="UP000820818">
    <property type="component" value="Unassembled WGS sequence"/>
</dbReference>
<evidence type="ECO:0000313" key="4">
    <source>
        <dbReference type="Proteomes" id="UP000820818"/>
    </source>
</evidence>
<dbReference type="InterPro" id="IPR004665">
    <property type="entry name" value="Term_rho"/>
</dbReference>
<feature type="compositionally biased region" description="Basic and acidic residues" evidence="1">
    <location>
        <begin position="63"/>
        <end position="92"/>
    </location>
</feature>
<dbReference type="SMART" id="SM00959">
    <property type="entry name" value="Rho_N"/>
    <property type="match status" value="1"/>
</dbReference>
<name>A0AAD5KG97_9CRUS</name>
<feature type="domain" description="Rho RNA-BD" evidence="2">
    <location>
        <begin position="188"/>
        <end position="230"/>
    </location>
</feature>
<dbReference type="Gene3D" id="2.40.50.140">
    <property type="entry name" value="Nucleic acid-binding proteins"/>
    <property type="match status" value="1"/>
</dbReference>
<dbReference type="Pfam" id="PF07498">
    <property type="entry name" value="Rho_N"/>
    <property type="match status" value="1"/>
</dbReference>
<dbReference type="EMBL" id="WJBH02000033">
    <property type="protein sequence ID" value="KAI9551199.1"/>
    <property type="molecule type" value="Genomic_DNA"/>
</dbReference>
<dbReference type="PANTHER" id="PTHR46425">
    <property type="entry name" value="TRANSCRIPTION TERMINATION FACTOR RHO"/>
    <property type="match status" value="1"/>
</dbReference>
<accession>A0AAD5KG97</accession>
<proteinExistence type="predicted"/>
<dbReference type="SUPFAM" id="SSF68912">
    <property type="entry name" value="Rho N-terminal domain-like"/>
    <property type="match status" value="1"/>
</dbReference>
<organism evidence="3 4">
    <name type="scientific">Daphnia sinensis</name>
    <dbReference type="NCBI Taxonomy" id="1820382"/>
    <lineage>
        <taxon>Eukaryota</taxon>
        <taxon>Metazoa</taxon>
        <taxon>Ecdysozoa</taxon>
        <taxon>Arthropoda</taxon>
        <taxon>Crustacea</taxon>
        <taxon>Branchiopoda</taxon>
        <taxon>Diplostraca</taxon>
        <taxon>Cladocera</taxon>
        <taxon>Anomopoda</taxon>
        <taxon>Daphniidae</taxon>
        <taxon>Daphnia</taxon>
        <taxon>Daphnia similis group</taxon>
    </lineage>
</organism>
<dbReference type="Gene3D" id="1.10.720.10">
    <property type="match status" value="1"/>
</dbReference>
<dbReference type="GO" id="GO:0003723">
    <property type="term" value="F:RNA binding"/>
    <property type="evidence" value="ECO:0007669"/>
    <property type="project" value="InterPro"/>
</dbReference>
<dbReference type="InterPro" id="IPR012340">
    <property type="entry name" value="NA-bd_OB-fold"/>
</dbReference>
<dbReference type="GO" id="GO:0008186">
    <property type="term" value="F:ATP-dependent activity, acting on RNA"/>
    <property type="evidence" value="ECO:0007669"/>
    <property type="project" value="InterPro"/>
</dbReference>
<evidence type="ECO:0000259" key="2">
    <source>
        <dbReference type="PROSITE" id="PS51856"/>
    </source>
</evidence>
<keyword evidence="4" id="KW-1185">Reference proteome</keyword>
<sequence length="230" mass="26160">MLVLELRDIAEKNGVPDFKKLSKQDLIYKILDAQAVTNSPDVKSPEILVEDNTPYEKIPTLLKSKDKEPRLEKRPRKRISDSEETAKKDRVASDPAPKLQERPVRFDPPQRTEPIAPILEPIDEEPITPMLPIPEDDDDDDFINPALMEFDDYPPISNKKDKKGGHKEPMPNEVMPAIPKFNIDLDGVIEGEGVLEMMQDGYGFLRSADYNYLTSPDDIYVSPSQIKYLV</sequence>
<dbReference type="AlphaFoldDB" id="A0AAD5KG97"/>
<dbReference type="InterPro" id="IPR036269">
    <property type="entry name" value="Rho_N_sf"/>
</dbReference>
<dbReference type="PROSITE" id="PS51856">
    <property type="entry name" value="RHO_RNA_BD"/>
    <property type="match status" value="1"/>
</dbReference>
<dbReference type="GO" id="GO:0005524">
    <property type="term" value="F:ATP binding"/>
    <property type="evidence" value="ECO:0007669"/>
    <property type="project" value="InterPro"/>
</dbReference>
<feature type="region of interest" description="Disordered" evidence="1">
    <location>
        <begin position="39"/>
        <end position="114"/>
    </location>
</feature>
<evidence type="ECO:0000256" key="1">
    <source>
        <dbReference type="SAM" id="MobiDB-lite"/>
    </source>
</evidence>
<dbReference type="PANTHER" id="PTHR46425:SF1">
    <property type="entry name" value="TRANSCRIPTION TERMINATION FACTOR RHO"/>
    <property type="match status" value="1"/>
</dbReference>
<reference evidence="3" key="1">
    <citation type="submission" date="2022-05" db="EMBL/GenBank/DDBJ databases">
        <title>A multi-omics perspective on studying reproductive biology in Daphnia sinensis.</title>
        <authorList>
            <person name="Jia J."/>
        </authorList>
    </citation>
    <scope>NUCLEOTIDE SEQUENCE</scope>
    <source>
        <strain evidence="3">WSL</strain>
    </source>
</reference>
<dbReference type="SUPFAM" id="SSF50249">
    <property type="entry name" value="Nucleic acid-binding proteins"/>
    <property type="match status" value="1"/>
</dbReference>
<feature type="compositionally biased region" description="Basic and acidic residues" evidence="1">
    <location>
        <begin position="99"/>
        <end position="110"/>
    </location>
</feature>
<feature type="region of interest" description="Disordered" evidence="1">
    <location>
        <begin position="147"/>
        <end position="173"/>
    </location>
</feature>
<gene>
    <name evidence="3" type="ORF">GHT06_007058</name>
</gene>
<dbReference type="Pfam" id="PF07497">
    <property type="entry name" value="Rho_RNA_bind"/>
    <property type="match status" value="1"/>
</dbReference>
<dbReference type="InterPro" id="IPR011113">
    <property type="entry name" value="Rho_RNA-bd"/>
</dbReference>